<dbReference type="EMBL" id="FWXY01000001">
    <property type="protein sequence ID" value="SMC37479.1"/>
    <property type="molecule type" value="Genomic_DNA"/>
</dbReference>
<protein>
    <submittedName>
        <fullName evidence="2">Uncharacterized protein</fullName>
    </submittedName>
</protein>
<dbReference type="Proteomes" id="UP000192418">
    <property type="component" value="Unassembled WGS sequence"/>
</dbReference>
<evidence type="ECO:0000313" key="3">
    <source>
        <dbReference type="Proteomes" id="UP000192418"/>
    </source>
</evidence>
<dbReference type="STRING" id="1121400.SAMN02746065_101198"/>
<gene>
    <name evidence="2" type="ORF">SAMN02746065_101198</name>
</gene>
<reference evidence="2 3" key="1">
    <citation type="submission" date="2017-04" db="EMBL/GenBank/DDBJ databases">
        <authorList>
            <person name="Afonso C.L."/>
            <person name="Miller P.J."/>
            <person name="Scott M.A."/>
            <person name="Spackman E."/>
            <person name="Goraichik I."/>
            <person name="Dimitrov K.M."/>
            <person name="Suarez D.L."/>
            <person name="Swayne D.E."/>
        </authorList>
    </citation>
    <scope>NUCLEOTIDE SEQUENCE [LARGE SCALE GENOMIC DNA]</scope>
    <source>
        <strain evidence="2 3">DSM 3385</strain>
    </source>
</reference>
<feature type="transmembrane region" description="Helical" evidence="1">
    <location>
        <begin position="23"/>
        <end position="44"/>
    </location>
</feature>
<feature type="transmembrane region" description="Helical" evidence="1">
    <location>
        <begin position="56"/>
        <end position="77"/>
    </location>
</feature>
<keyword evidence="1" id="KW-0812">Transmembrane</keyword>
<sequence>MIFIISPTLSHATQMHSAKEGILVHQLGHLFFLISMAILILTIQGKRLHMERGWRLIQYSALFFIFWNMDAILVHLLDNQTTFISTSLISMTNIHIKTLEHHEGLAILYYLLRLDHLLCLPAMIFLHRGLSHLLQRKTP</sequence>
<keyword evidence="1" id="KW-0472">Membrane</keyword>
<dbReference type="AlphaFoldDB" id="A0A1W1YMV2"/>
<organism evidence="2 3">
    <name type="scientific">Desulfocicer vacuolatum DSM 3385</name>
    <dbReference type="NCBI Taxonomy" id="1121400"/>
    <lineage>
        <taxon>Bacteria</taxon>
        <taxon>Pseudomonadati</taxon>
        <taxon>Thermodesulfobacteriota</taxon>
        <taxon>Desulfobacteria</taxon>
        <taxon>Desulfobacterales</taxon>
        <taxon>Desulfobacteraceae</taxon>
        <taxon>Desulfocicer</taxon>
    </lineage>
</organism>
<keyword evidence="1" id="KW-1133">Transmembrane helix</keyword>
<evidence type="ECO:0000313" key="2">
    <source>
        <dbReference type="EMBL" id="SMC37479.1"/>
    </source>
</evidence>
<name>A0A1W1YMV2_9BACT</name>
<proteinExistence type="predicted"/>
<keyword evidence="3" id="KW-1185">Reference proteome</keyword>
<evidence type="ECO:0000256" key="1">
    <source>
        <dbReference type="SAM" id="Phobius"/>
    </source>
</evidence>
<accession>A0A1W1YMV2</accession>